<protein>
    <submittedName>
        <fullName evidence="2">Uncharacterized protein</fullName>
    </submittedName>
</protein>
<organism evidence="2 3">
    <name type="scientific">Mycena rosella</name>
    <name type="common">Pink bonnet</name>
    <name type="synonym">Agaricus rosellus</name>
    <dbReference type="NCBI Taxonomy" id="1033263"/>
    <lineage>
        <taxon>Eukaryota</taxon>
        <taxon>Fungi</taxon>
        <taxon>Dikarya</taxon>
        <taxon>Basidiomycota</taxon>
        <taxon>Agaricomycotina</taxon>
        <taxon>Agaricomycetes</taxon>
        <taxon>Agaricomycetidae</taxon>
        <taxon>Agaricales</taxon>
        <taxon>Marasmiineae</taxon>
        <taxon>Mycenaceae</taxon>
        <taxon>Mycena</taxon>
    </lineage>
</organism>
<comment type="caution">
    <text evidence="2">The sequence shown here is derived from an EMBL/GenBank/DDBJ whole genome shotgun (WGS) entry which is preliminary data.</text>
</comment>
<evidence type="ECO:0000313" key="2">
    <source>
        <dbReference type="EMBL" id="KAJ7675566.1"/>
    </source>
</evidence>
<accession>A0AAD7D2L7</accession>
<evidence type="ECO:0000313" key="3">
    <source>
        <dbReference type="Proteomes" id="UP001221757"/>
    </source>
</evidence>
<feature type="region of interest" description="Disordered" evidence="1">
    <location>
        <begin position="104"/>
        <end position="128"/>
    </location>
</feature>
<gene>
    <name evidence="2" type="ORF">B0H17DRAFT_1182813</name>
</gene>
<proteinExistence type="predicted"/>
<sequence>MAVFLRERIACVWRELVVALPGRTLCRDNECRGGRYALNFPHVLALNFGAGTSASGVEAQARATPSRDSPNAQRGTVPGYASPPRPNPTSALRTVLALLQRRAKGDPRAGGMRRHPPEPAPPPYGSAPQGRVSWGGIIPEYVVLHAAAQSNPLPARPLLRFGVPGFLERPCRARVRPPRLSPCLHERGGERHAVGRRAGDVDAHRGAEDDIDSTMHRTFAGETAVDLGCTVCSPAEGAAFCAPYTFVTSLP</sequence>
<reference evidence="2" key="1">
    <citation type="submission" date="2023-03" db="EMBL/GenBank/DDBJ databases">
        <title>Massive genome expansion in bonnet fungi (Mycena s.s.) driven by repeated elements and novel gene families across ecological guilds.</title>
        <authorList>
            <consortium name="Lawrence Berkeley National Laboratory"/>
            <person name="Harder C.B."/>
            <person name="Miyauchi S."/>
            <person name="Viragh M."/>
            <person name="Kuo A."/>
            <person name="Thoen E."/>
            <person name="Andreopoulos B."/>
            <person name="Lu D."/>
            <person name="Skrede I."/>
            <person name="Drula E."/>
            <person name="Henrissat B."/>
            <person name="Morin E."/>
            <person name="Kohler A."/>
            <person name="Barry K."/>
            <person name="LaButti K."/>
            <person name="Morin E."/>
            <person name="Salamov A."/>
            <person name="Lipzen A."/>
            <person name="Mereny Z."/>
            <person name="Hegedus B."/>
            <person name="Baldrian P."/>
            <person name="Stursova M."/>
            <person name="Weitz H."/>
            <person name="Taylor A."/>
            <person name="Grigoriev I.V."/>
            <person name="Nagy L.G."/>
            <person name="Martin F."/>
            <person name="Kauserud H."/>
        </authorList>
    </citation>
    <scope>NUCLEOTIDE SEQUENCE</scope>
    <source>
        <strain evidence="2">CBHHK067</strain>
    </source>
</reference>
<dbReference type="Proteomes" id="UP001221757">
    <property type="component" value="Unassembled WGS sequence"/>
</dbReference>
<evidence type="ECO:0000256" key="1">
    <source>
        <dbReference type="SAM" id="MobiDB-lite"/>
    </source>
</evidence>
<name>A0AAD7D2L7_MYCRO</name>
<feature type="region of interest" description="Disordered" evidence="1">
    <location>
        <begin position="57"/>
        <end position="88"/>
    </location>
</feature>
<dbReference type="EMBL" id="JARKIE010000147">
    <property type="protein sequence ID" value="KAJ7675566.1"/>
    <property type="molecule type" value="Genomic_DNA"/>
</dbReference>
<dbReference type="AlphaFoldDB" id="A0AAD7D2L7"/>
<keyword evidence="3" id="KW-1185">Reference proteome</keyword>